<dbReference type="RefSeq" id="WP_155952722.1">
    <property type="nucleotide sequence ID" value="NZ_CP081966.1"/>
</dbReference>
<protein>
    <recommendedName>
        <fullName evidence="3">Apea-like HEPN domain-containing protein</fullName>
    </recommendedName>
</protein>
<evidence type="ECO:0008006" key="3">
    <source>
        <dbReference type="Google" id="ProtNLM"/>
    </source>
</evidence>
<evidence type="ECO:0000313" key="1">
    <source>
        <dbReference type="EMBL" id="QZP28727.1"/>
    </source>
</evidence>
<reference evidence="1 2" key="1">
    <citation type="submission" date="2021-08" db="EMBL/GenBank/DDBJ databases">
        <title>Bactericidal Effect of Pseudomonas oryziphila sp. nov., a novel Pseudomonas Species Against Xanthomonas oryzae Reduces Disease Severity of Bacterial Leaf Streak of Rice.</title>
        <authorList>
            <person name="Yang R."/>
            <person name="Li S."/>
            <person name="Li Y."/>
            <person name="Yan Y."/>
            <person name="Fang Y."/>
            <person name="Zou L."/>
            <person name="Chen G."/>
        </authorList>
    </citation>
    <scope>NUCLEOTIDE SEQUENCE [LARGE SCALE GENOMIC DNA]</scope>
    <source>
        <strain evidence="1 2">DSM 17497</strain>
    </source>
</reference>
<evidence type="ECO:0000313" key="2">
    <source>
        <dbReference type="Proteomes" id="UP000825591"/>
    </source>
</evidence>
<dbReference type="EMBL" id="CP081966">
    <property type="protein sequence ID" value="QZP28727.1"/>
    <property type="molecule type" value="Genomic_DNA"/>
</dbReference>
<accession>A0ABX9B7I5</accession>
<dbReference type="Proteomes" id="UP000825591">
    <property type="component" value="Chromosome"/>
</dbReference>
<sequence>MLQVASGKLFTHPARSNLLRGVLYTNVHLPHDTSVETAIGTFTPLAHSRHGNAISWNFTEQVEGTENGPGILISNGIDTYIDDCADIISFALDCICTPSSTVAERLLNKGGRRSRDSAKKLLPKFFEEDIYVHQGLIPQFQALTKDLIGLPRAKFTGVMKSIRTYVAALHRLEEDVNLAYTLLVMSLETLVQDFDGYESNWSDIEERKRRPLEKALEGVDTVQADIIKNTLVKVEHVAASKRFKAFIKKHITDDHFSPQASGETAPVGKRDFETALSNVYDIRSKYVHTLRPLPNEFLAFSDSREAVHIGDDLIFTIRGLRRIAKTVIQSFILNQEKIIKEPYNYSLESPNIIRARMCPSTWISRTDGLSANSYRFYFDGYISLLDQFFEDFPNKKPYDVKRLLETGLKQRAQLKPEQHRSLIGLYLIFTMITHASNHPKTKLKKTDFDKINTPSIESLITHIATGEAIDWPITEQIKYHEGYFKKRYKAYEIKIPRKLEACLELALAERYRESGELPKAVEKLKSATLDYPEILEIQEFARSFPPDKPIDWLLIVYPALAEERPMSTLDLSGL</sequence>
<keyword evidence="2" id="KW-1185">Reference proteome</keyword>
<gene>
    <name evidence="1" type="ORF">K5H97_10425</name>
</gene>
<proteinExistence type="predicted"/>
<name>A0ABX9B7I5_9PSED</name>
<organism evidence="1 2">
    <name type="scientific">Pseudomonas mosselii</name>
    <dbReference type="NCBI Taxonomy" id="78327"/>
    <lineage>
        <taxon>Bacteria</taxon>
        <taxon>Pseudomonadati</taxon>
        <taxon>Pseudomonadota</taxon>
        <taxon>Gammaproteobacteria</taxon>
        <taxon>Pseudomonadales</taxon>
        <taxon>Pseudomonadaceae</taxon>
        <taxon>Pseudomonas</taxon>
    </lineage>
</organism>